<feature type="compositionally biased region" description="Low complexity" evidence="2">
    <location>
        <begin position="586"/>
        <end position="598"/>
    </location>
</feature>
<evidence type="ECO:0000256" key="2">
    <source>
        <dbReference type="SAM" id="MobiDB-lite"/>
    </source>
</evidence>
<dbReference type="InterPro" id="IPR002018">
    <property type="entry name" value="CarbesteraseB"/>
</dbReference>
<keyword evidence="6" id="KW-1185">Reference proteome</keyword>
<reference evidence="5" key="1">
    <citation type="journal article" date="2023" name="Mol. Biol. Evol.">
        <title>Third-Generation Sequencing Reveals the Adaptive Role of the Epigenome in Three Deep-Sea Polychaetes.</title>
        <authorList>
            <person name="Perez M."/>
            <person name="Aroh O."/>
            <person name="Sun Y."/>
            <person name="Lan Y."/>
            <person name="Juniper S.K."/>
            <person name="Young C.R."/>
            <person name="Angers B."/>
            <person name="Qian P.Y."/>
        </authorList>
    </citation>
    <scope>NUCLEOTIDE SEQUENCE</scope>
    <source>
        <strain evidence="5">R07B-5</strain>
    </source>
</reference>
<evidence type="ECO:0000313" key="6">
    <source>
        <dbReference type="Proteomes" id="UP001209878"/>
    </source>
</evidence>
<keyword evidence="3" id="KW-1133">Transmembrane helix</keyword>
<dbReference type="SUPFAM" id="SSF53474">
    <property type="entry name" value="alpha/beta-Hydrolases"/>
    <property type="match status" value="1"/>
</dbReference>
<dbReference type="EMBL" id="JAODUO010000446">
    <property type="protein sequence ID" value="KAK2180356.1"/>
    <property type="molecule type" value="Genomic_DNA"/>
</dbReference>
<organism evidence="5 6">
    <name type="scientific">Ridgeia piscesae</name>
    <name type="common">Tubeworm</name>
    <dbReference type="NCBI Taxonomy" id="27915"/>
    <lineage>
        <taxon>Eukaryota</taxon>
        <taxon>Metazoa</taxon>
        <taxon>Spiralia</taxon>
        <taxon>Lophotrochozoa</taxon>
        <taxon>Annelida</taxon>
        <taxon>Polychaeta</taxon>
        <taxon>Sedentaria</taxon>
        <taxon>Canalipalpata</taxon>
        <taxon>Sabellida</taxon>
        <taxon>Siboglinidae</taxon>
        <taxon>Ridgeia</taxon>
    </lineage>
</organism>
<proteinExistence type="inferred from homology"/>
<gene>
    <name evidence="5" type="ORF">NP493_446g00001</name>
</gene>
<comment type="similarity">
    <text evidence="1">Belongs to the type-B carboxylesterase/lipase family.</text>
</comment>
<evidence type="ECO:0000256" key="3">
    <source>
        <dbReference type="SAM" id="Phobius"/>
    </source>
</evidence>
<dbReference type="AlphaFoldDB" id="A0AAD9NTR0"/>
<dbReference type="Pfam" id="PF00135">
    <property type="entry name" value="COesterase"/>
    <property type="match status" value="1"/>
</dbReference>
<keyword evidence="3" id="KW-0812">Transmembrane</keyword>
<accession>A0AAD9NTR0</accession>
<comment type="caution">
    <text evidence="5">The sequence shown here is derived from an EMBL/GenBank/DDBJ whole genome shotgun (WGS) entry which is preliminary data.</text>
</comment>
<evidence type="ECO:0000259" key="4">
    <source>
        <dbReference type="Pfam" id="PF00135"/>
    </source>
</evidence>
<dbReference type="Gene3D" id="3.40.50.1820">
    <property type="entry name" value="alpha/beta hydrolase"/>
    <property type="match status" value="2"/>
</dbReference>
<keyword evidence="3" id="KW-0472">Membrane</keyword>
<feature type="transmembrane region" description="Helical" evidence="3">
    <location>
        <begin position="533"/>
        <end position="556"/>
    </location>
</feature>
<feature type="domain" description="Carboxylesterase type B" evidence="4">
    <location>
        <begin position="56"/>
        <end position="433"/>
    </location>
</feature>
<evidence type="ECO:0000256" key="1">
    <source>
        <dbReference type="ARBA" id="ARBA00005964"/>
    </source>
</evidence>
<evidence type="ECO:0000313" key="5">
    <source>
        <dbReference type="EMBL" id="KAK2180356.1"/>
    </source>
</evidence>
<dbReference type="Proteomes" id="UP001209878">
    <property type="component" value="Unassembled WGS sequence"/>
</dbReference>
<dbReference type="InterPro" id="IPR029058">
    <property type="entry name" value="AB_hydrolase_fold"/>
</dbReference>
<sequence length="667" mass="73523">MAIKFRPVCPQTVPDVARLEGRLPRSRVQHYQRLIPFLQDQAEECLYLNIYRPVPGFLSTVDSNAPGNYGLLDQMAALHWLQKNLAAFGGDTRQVTLLGHGHGAALVNMLLVSPVTRGRHLFRRAILLSGSGLSDWAVSRRPTDYIHQLTTQVNCSDHWGDTPKLLQCLQDTPYAALVAATVTPTKHHTGFGPVIYDRSVLPHDVNTLMALPLSEFGDTDLLVGMTMGDGVTYFSQEELHGGRAEQLIYSYVKSNFEPQQQEEISALLGYLYRAWPAPLNIRSAVDLVSDGQFAAPLIHLLQSHAPHAGATYFYCFNYPTHTDPALRGLDGAYGDDMTYIFGAPLANSVSPFPTVYTRSQRVLSQAVMTHIGNFIKTGNPNKESTGNHKSTVEIDKYTQVDWPPYDNEKQQYFHIGQRGSVRSHYRAAKMELWLQLLPKLRLTSGTRHLVAKDGNTSSHPVIPMPHMAVDIAVAAPSTPVTIAKTTKTRPTYDVSPTKWSKLPAKSNKANDAASTQRPLVAGSHGGMDGTLSLSVTIAVGCSLLFLNIVVFVSAYYQKDRLRTQLHCEQEKLANFKDNVIVARTKSSSTDSDTSSVDVPLFRPGRHSDTMPRRATPVSPPRVPSASPGTKSLPDPETLHSPNRLRTSLSTEFTNKKNSIFHGPSTVV</sequence>
<protein>
    <recommendedName>
        <fullName evidence="4">Carboxylesterase type B domain-containing protein</fullName>
    </recommendedName>
</protein>
<dbReference type="PANTHER" id="PTHR43903">
    <property type="entry name" value="NEUROLIGIN"/>
    <property type="match status" value="1"/>
</dbReference>
<name>A0AAD9NTR0_RIDPI</name>
<dbReference type="InterPro" id="IPR051093">
    <property type="entry name" value="Neuroligin/BSAL"/>
</dbReference>
<feature type="region of interest" description="Disordered" evidence="2">
    <location>
        <begin position="585"/>
        <end position="643"/>
    </location>
</feature>
<feature type="region of interest" description="Disordered" evidence="2">
    <location>
        <begin position="493"/>
        <end position="513"/>
    </location>
</feature>